<dbReference type="STRING" id="1365484.W6PSL3"/>
<keyword evidence="2" id="KW-0808">Transferase</keyword>
<dbReference type="InterPro" id="IPR011009">
    <property type="entry name" value="Kinase-like_dom_sf"/>
</dbReference>
<dbReference type="OMA" id="IFLVIVH"/>
<evidence type="ECO:0000313" key="3">
    <source>
        <dbReference type="Proteomes" id="UP000030686"/>
    </source>
</evidence>
<dbReference type="InterPro" id="IPR000719">
    <property type="entry name" value="Prot_kinase_dom"/>
</dbReference>
<protein>
    <submittedName>
        <fullName evidence="2">Protein kinase-like domain</fullName>
    </submittedName>
</protein>
<feature type="domain" description="Protein kinase" evidence="1">
    <location>
        <begin position="12"/>
        <end position="225"/>
    </location>
</feature>
<evidence type="ECO:0000313" key="2">
    <source>
        <dbReference type="EMBL" id="CDM26840.1"/>
    </source>
</evidence>
<dbReference type="EMBL" id="HG792015">
    <property type="protein sequence ID" value="CDM26840.1"/>
    <property type="molecule type" value="Genomic_DNA"/>
</dbReference>
<dbReference type="SUPFAM" id="SSF56112">
    <property type="entry name" value="Protein kinase-like (PK-like)"/>
    <property type="match status" value="1"/>
</dbReference>
<dbReference type="GO" id="GO:0005524">
    <property type="term" value="F:ATP binding"/>
    <property type="evidence" value="ECO:0007669"/>
    <property type="project" value="InterPro"/>
</dbReference>
<accession>W6PSL3</accession>
<name>W6PSL3_PENRF</name>
<dbReference type="Gene3D" id="1.10.510.10">
    <property type="entry name" value="Transferase(Phosphotransferase) domain 1"/>
    <property type="match status" value="1"/>
</dbReference>
<gene>
    <name evidence="2" type="ORF">PROQFM164_S01g000649</name>
</gene>
<sequence length="225" mass="26082">MSNLDNLYPTEICFQKKIFASSYSVIFLVTVRGQTCVMKVHHGRGPRQYYEPENCELDIHVLETTAYTQLKDRGLCDRGIVPNFLGSMRKFDPSACLPHLKMFLDDEYPPSAIFLEYITGLEMITLENYTQQRMDNLISGIQQIHKALVRHRDPKPRNMMVVTGTAERVVWMDFDRAETYDEHQITSEQEQLLRNEEQIVVDIGDCLACDHAKGKLDEAYVFYCN</sequence>
<dbReference type="OrthoDB" id="4185642at2759"/>
<evidence type="ECO:0000259" key="1">
    <source>
        <dbReference type="PROSITE" id="PS50011"/>
    </source>
</evidence>
<organism evidence="2 3">
    <name type="scientific">Penicillium roqueforti (strain FM164)</name>
    <dbReference type="NCBI Taxonomy" id="1365484"/>
    <lineage>
        <taxon>Eukaryota</taxon>
        <taxon>Fungi</taxon>
        <taxon>Dikarya</taxon>
        <taxon>Ascomycota</taxon>
        <taxon>Pezizomycotina</taxon>
        <taxon>Eurotiomycetes</taxon>
        <taxon>Eurotiomycetidae</taxon>
        <taxon>Eurotiales</taxon>
        <taxon>Aspergillaceae</taxon>
        <taxon>Penicillium</taxon>
    </lineage>
</organism>
<keyword evidence="3" id="KW-1185">Reference proteome</keyword>
<dbReference type="PROSITE" id="PS50011">
    <property type="entry name" value="PROTEIN_KINASE_DOM"/>
    <property type="match status" value="1"/>
</dbReference>
<dbReference type="AlphaFoldDB" id="W6PSL3"/>
<keyword evidence="2" id="KW-0418">Kinase</keyword>
<proteinExistence type="predicted"/>
<dbReference type="GO" id="GO:0004672">
    <property type="term" value="F:protein kinase activity"/>
    <property type="evidence" value="ECO:0007669"/>
    <property type="project" value="InterPro"/>
</dbReference>
<dbReference type="Proteomes" id="UP000030686">
    <property type="component" value="Unassembled WGS sequence"/>
</dbReference>
<reference evidence="2" key="1">
    <citation type="journal article" date="2014" name="Nat. Commun.">
        <title>Multiple recent horizontal transfers of a large genomic region in cheese making fungi.</title>
        <authorList>
            <person name="Cheeseman K."/>
            <person name="Ropars J."/>
            <person name="Renault P."/>
            <person name="Dupont J."/>
            <person name="Gouzy J."/>
            <person name="Branca A."/>
            <person name="Abraham A.L."/>
            <person name="Ceppi M."/>
            <person name="Conseiller E."/>
            <person name="Debuchy R."/>
            <person name="Malagnac F."/>
            <person name="Goarin A."/>
            <person name="Silar P."/>
            <person name="Lacoste S."/>
            <person name="Sallet E."/>
            <person name="Bensimon A."/>
            <person name="Giraud T."/>
            <person name="Brygoo Y."/>
        </authorList>
    </citation>
    <scope>NUCLEOTIDE SEQUENCE [LARGE SCALE GENOMIC DNA]</scope>
    <source>
        <strain evidence="2">FM164</strain>
    </source>
</reference>